<organism evidence="1 2">
    <name type="scientific">Polynucleobacter cosmopolitanus</name>
    <dbReference type="NCBI Taxonomy" id="351345"/>
    <lineage>
        <taxon>Bacteria</taxon>
        <taxon>Pseudomonadati</taxon>
        <taxon>Pseudomonadota</taxon>
        <taxon>Betaproteobacteria</taxon>
        <taxon>Burkholderiales</taxon>
        <taxon>Burkholderiaceae</taxon>
        <taxon>Polynucleobacter</taxon>
    </lineage>
</organism>
<dbReference type="InterPro" id="IPR021312">
    <property type="entry name" value="DUF2889"/>
</dbReference>
<accession>A0A229FUM3</accession>
<name>A0A229FUM3_9BURK</name>
<dbReference type="Pfam" id="PF11136">
    <property type="entry name" value="DUF2889"/>
    <property type="match status" value="1"/>
</dbReference>
<gene>
    <name evidence="1" type="ORF">AOC33_00990</name>
</gene>
<evidence type="ECO:0000313" key="1">
    <source>
        <dbReference type="EMBL" id="OXL15706.1"/>
    </source>
</evidence>
<dbReference type="EMBL" id="NJGG01000001">
    <property type="protein sequence ID" value="OXL15706.1"/>
    <property type="molecule type" value="Genomic_DNA"/>
</dbReference>
<dbReference type="AlphaFoldDB" id="A0A229FUM3"/>
<comment type="caution">
    <text evidence="1">The sequence shown here is derived from an EMBL/GenBank/DDBJ whole genome shotgun (WGS) entry which is preliminary data.</text>
</comment>
<protein>
    <recommendedName>
        <fullName evidence="3">DUF2889 domain-containing protein</fullName>
    </recommendedName>
</protein>
<reference evidence="1 2" key="1">
    <citation type="submission" date="2017-06" db="EMBL/GenBank/DDBJ databases">
        <title>Reclassification of a Polynucleobacter cosmopolitanus strain isolated from tropical Lake Victoria as Polynucleobacter victoriensis comb. nov.</title>
        <authorList>
            <person name="Hahn M.W."/>
        </authorList>
    </citation>
    <scope>NUCLEOTIDE SEQUENCE [LARGE SCALE GENOMIC DNA]</scope>
    <source>
        <strain evidence="1 2">MWH-MoIso2</strain>
    </source>
</reference>
<dbReference type="OrthoDB" id="6862397at2"/>
<dbReference type="RefSeq" id="WP_089514745.1">
    <property type="nucleotide sequence ID" value="NZ_NJGG01000001.1"/>
</dbReference>
<evidence type="ECO:0000313" key="2">
    <source>
        <dbReference type="Proteomes" id="UP000215188"/>
    </source>
</evidence>
<proteinExistence type="predicted"/>
<sequence>MSSPSTSSRTLIHTRDIKTQAFRRDDGLWDIEATLLDVKDKDFQLASGVKPKGEAIHQMVLTVTIDTKFNVVDAHANMHAAPYDDHCKAIEPDYKKLIGLNLAKGFRGAVKERLSGISGCSHLTELCSVLPTVAIQAFGGEVFKIVDHESGSMPFQLNRCHALRTDGETVKMYHRAWFGAPLTPVEMSKKEP</sequence>
<evidence type="ECO:0008006" key="3">
    <source>
        <dbReference type="Google" id="ProtNLM"/>
    </source>
</evidence>
<dbReference type="Proteomes" id="UP000215188">
    <property type="component" value="Unassembled WGS sequence"/>
</dbReference>
<keyword evidence="2" id="KW-1185">Reference proteome</keyword>